<name>A0A7S1HUQ7_9EUGL</name>
<dbReference type="PANTHER" id="PTHR11804:SF83">
    <property type="entry name" value="LD37516P"/>
    <property type="match status" value="1"/>
</dbReference>
<evidence type="ECO:0000256" key="2">
    <source>
        <dbReference type="ARBA" id="ARBA00022670"/>
    </source>
</evidence>
<keyword evidence="5 9" id="KW-0862">Zinc</keyword>
<dbReference type="GO" id="GO:0046872">
    <property type="term" value="F:metal ion binding"/>
    <property type="evidence" value="ECO:0007669"/>
    <property type="project" value="UniProtKB-UniRule"/>
</dbReference>
<keyword evidence="2 9" id="KW-0645">Protease</keyword>
<organism evidence="12">
    <name type="scientific">Eutreptiella gymnastica</name>
    <dbReference type="NCBI Taxonomy" id="73025"/>
    <lineage>
        <taxon>Eukaryota</taxon>
        <taxon>Discoba</taxon>
        <taxon>Euglenozoa</taxon>
        <taxon>Euglenida</taxon>
        <taxon>Spirocuta</taxon>
        <taxon>Euglenophyceae</taxon>
        <taxon>Eutreptiales</taxon>
        <taxon>Eutreptiaceae</taxon>
        <taxon>Eutreptiella</taxon>
    </lineage>
</organism>
<dbReference type="InterPro" id="IPR045090">
    <property type="entry name" value="Pept_M3A_M3B"/>
</dbReference>
<dbReference type="SUPFAM" id="SSF55486">
    <property type="entry name" value="Metalloproteases ('zincins'), catalytic domain"/>
    <property type="match status" value="1"/>
</dbReference>
<dbReference type="EMBL" id="HBGA01007537">
    <property type="protein sequence ID" value="CAD8991674.1"/>
    <property type="molecule type" value="Transcribed_RNA"/>
</dbReference>
<evidence type="ECO:0000256" key="4">
    <source>
        <dbReference type="ARBA" id="ARBA00022801"/>
    </source>
</evidence>
<proteinExistence type="inferred from homology"/>
<dbReference type="InterPro" id="IPR001567">
    <property type="entry name" value="Pept_M3A_M3B_dom"/>
</dbReference>
<evidence type="ECO:0000256" key="7">
    <source>
        <dbReference type="ARBA" id="ARBA00024603"/>
    </source>
</evidence>
<comment type="similarity">
    <text evidence="1 9">Belongs to the peptidase M3 family.</text>
</comment>
<keyword evidence="4 9" id="KW-0378">Hydrolase</keyword>
<dbReference type="InterPro" id="IPR024079">
    <property type="entry name" value="MetalloPept_cat_dom_sf"/>
</dbReference>
<dbReference type="Gene3D" id="3.40.390.10">
    <property type="entry name" value="Collagenase (Catalytic Domain)"/>
    <property type="match status" value="1"/>
</dbReference>
<evidence type="ECO:0000256" key="8">
    <source>
        <dbReference type="ARBA" id="ARBA00026100"/>
    </source>
</evidence>
<dbReference type="FunFam" id="3.40.390.10:FF:000009">
    <property type="entry name" value="Oligopeptidase A"/>
    <property type="match status" value="1"/>
</dbReference>
<dbReference type="PANTHER" id="PTHR11804">
    <property type="entry name" value="PROTEASE M3 THIMET OLIGOPEPTIDASE-RELATED"/>
    <property type="match status" value="1"/>
</dbReference>
<dbReference type="CDD" id="cd06456">
    <property type="entry name" value="M3A_DCP"/>
    <property type="match status" value="1"/>
</dbReference>
<dbReference type="GO" id="GO:0004222">
    <property type="term" value="F:metalloendopeptidase activity"/>
    <property type="evidence" value="ECO:0007669"/>
    <property type="project" value="UniProtKB-EC"/>
</dbReference>
<evidence type="ECO:0000256" key="3">
    <source>
        <dbReference type="ARBA" id="ARBA00022723"/>
    </source>
</evidence>
<dbReference type="EC" id="3.4.24.70" evidence="8"/>
<dbReference type="InterPro" id="IPR024077">
    <property type="entry name" value="Neurolysin/TOP_dom2"/>
</dbReference>
<dbReference type="Pfam" id="PF01432">
    <property type="entry name" value="Peptidase_M3"/>
    <property type="match status" value="1"/>
</dbReference>
<evidence type="ECO:0000313" key="12">
    <source>
        <dbReference type="EMBL" id="CAD8991674.1"/>
    </source>
</evidence>
<evidence type="ECO:0000256" key="5">
    <source>
        <dbReference type="ARBA" id="ARBA00022833"/>
    </source>
</evidence>
<dbReference type="GO" id="GO:0006508">
    <property type="term" value="P:proteolysis"/>
    <property type="evidence" value="ECO:0007669"/>
    <property type="project" value="UniProtKB-KW"/>
</dbReference>
<dbReference type="AlphaFoldDB" id="A0A7S1HUQ7"/>
<feature type="domain" description="Oligopeptidase A N-terminal" evidence="11">
    <location>
        <begin position="278"/>
        <end position="405"/>
    </location>
</feature>
<feature type="domain" description="Peptidase M3A/M3B catalytic" evidence="10">
    <location>
        <begin position="487"/>
        <end position="940"/>
    </location>
</feature>
<accession>A0A7S1HUQ7</accession>
<evidence type="ECO:0000256" key="9">
    <source>
        <dbReference type="RuleBase" id="RU003435"/>
    </source>
</evidence>
<dbReference type="InterPro" id="IPR034005">
    <property type="entry name" value="M3A_DCP"/>
</dbReference>
<evidence type="ECO:0000256" key="6">
    <source>
        <dbReference type="ARBA" id="ARBA00023049"/>
    </source>
</evidence>
<evidence type="ECO:0000259" key="10">
    <source>
        <dbReference type="Pfam" id="PF01432"/>
    </source>
</evidence>
<evidence type="ECO:0000259" key="11">
    <source>
        <dbReference type="Pfam" id="PF19310"/>
    </source>
</evidence>
<keyword evidence="3 9" id="KW-0479">Metal-binding</keyword>
<protein>
    <recommendedName>
        <fullName evidence="8">oligopeptidase A</fullName>
        <ecNumber evidence="8">3.4.24.70</ecNumber>
    </recommendedName>
</protein>
<sequence>MGGFCDLVASPAQAQRHHTLFGPQTPARHLPFTSLCTIPCPRRQLGMLLPNLFWPPTVYFLSVRNRRMYRAVHESERLPLGEEQGPTHSKWAMTLAAIGVGVLVVTVSVNRSATSSLWTATSISSAAQSTQSFLSTPQRPGYVSMPVKLVSSGAAQHLTKSSGAANRMDTSHIVVPTGTSQMSLASVLMMTAVATIAAGWAWIRKGHGHSEPLAMVAISGERLHADVQSSIITGSQRLNKLTVLYASTAMDAPANPLLDQSGLPRFGSIGAENVKPAVTKVLANLRADFKVLEEHISTVPVEKMYKELIEGMEKLSAPLEYSWGVVGHLLGVKNSPELREVHEAMQGDVITTSQALGQSLPVYNALQALKADAAAWDNLEGPQQRIVEASLRSMKHSGVGLEGEQLKKFNQIALDLATLSTKFSNNVLDSTKAFTLTLTEKEQIAGLPASALALYAQTAKMKGHENATPENGPWVIGLDIPAYMPAMQHLKDGSVREQLYRAYVSRASTGDQDNAPIISQILKLKKQRAQMLGYNTAADMSIASKMAGSVEDVDNLSEMLRIASFDAAKRELADVQAFAEKNGFQGKLALWDVPYWSERQKEALYSITAEELRPYFALPCVLQGLFDLCERIFKIKIFAADGEAEIWHKDVRFFKIMESDQHIASFYLDPYSRPENKRGGAWMGVCQGASKVLDRKPVAYLICNGSPPVGSVPSLMTFQEVTTLFHETGHGLQHMLTRVRDAEAAGIRNVEWDAVELPSQFMENWCYDRPTLFGFARHYSTGEPLPVPMYEKLAAQKNYNSGMAMLRQINFQQIDMQLHSRYDPDDPSAGTSFDVMQSMADKYAVIPPLPEDRFLCTFGHIFAGGYSAGYYSYKWAEVMSADAFAAFEEVGLENEEAVREVGKRFRETVLALGGGKHPSDVYREFRGRDPTPDALIRHNGLATN</sequence>
<comment type="cofactor">
    <cofactor evidence="9">
        <name>Zn(2+)</name>
        <dbReference type="ChEBI" id="CHEBI:29105"/>
    </cofactor>
    <text evidence="9">Binds 1 zinc ion.</text>
</comment>
<dbReference type="GO" id="GO:0005829">
    <property type="term" value="C:cytosol"/>
    <property type="evidence" value="ECO:0007669"/>
    <property type="project" value="UniProtKB-ARBA"/>
</dbReference>
<gene>
    <name evidence="12" type="ORF">EGYM00392_LOCUS2717</name>
</gene>
<keyword evidence="6 9" id="KW-0482">Metalloprotease</keyword>
<dbReference type="InterPro" id="IPR045666">
    <property type="entry name" value="OpdA_N"/>
</dbReference>
<dbReference type="Gene3D" id="1.10.1370.10">
    <property type="entry name" value="Neurolysin, domain 3"/>
    <property type="match status" value="1"/>
</dbReference>
<dbReference type="GO" id="GO:0006518">
    <property type="term" value="P:peptide metabolic process"/>
    <property type="evidence" value="ECO:0007669"/>
    <property type="project" value="TreeGrafter"/>
</dbReference>
<comment type="catalytic activity">
    <reaction evidence="7">
        <text>Hydrolysis of oligopeptides, with broad specificity. Gly or Ala commonly occur as P1 or P1' residues, but more distant residues are also important, as is shown by the fact that Z-Gly-Pro-Gly-|-Gly-Pro-Ala is cleaved, but not Z-(Gly)(5).</text>
        <dbReference type="EC" id="3.4.24.70"/>
    </reaction>
</comment>
<evidence type="ECO:0000256" key="1">
    <source>
        <dbReference type="ARBA" id="ARBA00006040"/>
    </source>
</evidence>
<reference evidence="12" key="1">
    <citation type="submission" date="2021-01" db="EMBL/GenBank/DDBJ databases">
        <authorList>
            <person name="Corre E."/>
            <person name="Pelletier E."/>
            <person name="Niang G."/>
            <person name="Scheremetjew M."/>
            <person name="Finn R."/>
            <person name="Kale V."/>
            <person name="Holt S."/>
            <person name="Cochrane G."/>
            <person name="Meng A."/>
            <person name="Brown T."/>
            <person name="Cohen L."/>
        </authorList>
    </citation>
    <scope>NUCLEOTIDE SEQUENCE</scope>
    <source>
        <strain evidence="12">NIES-381</strain>
    </source>
</reference>
<dbReference type="Pfam" id="PF19310">
    <property type="entry name" value="TOP_N"/>
    <property type="match status" value="1"/>
</dbReference>